<dbReference type="EMBL" id="WIXE01016444">
    <property type="protein sequence ID" value="KAK5972657.1"/>
    <property type="molecule type" value="Genomic_DNA"/>
</dbReference>
<feature type="transmembrane region" description="Helical" evidence="1">
    <location>
        <begin position="54"/>
        <end position="78"/>
    </location>
</feature>
<keyword evidence="3" id="KW-1185">Reference proteome</keyword>
<dbReference type="Proteomes" id="UP001331761">
    <property type="component" value="Unassembled WGS sequence"/>
</dbReference>
<keyword evidence="1" id="KW-1133">Transmembrane helix</keyword>
<organism evidence="2 3">
    <name type="scientific">Trichostrongylus colubriformis</name>
    <name type="common">Black scour worm</name>
    <dbReference type="NCBI Taxonomy" id="6319"/>
    <lineage>
        <taxon>Eukaryota</taxon>
        <taxon>Metazoa</taxon>
        <taxon>Ecdysozoa</taxon>
        <taxon>Nematoda</taxon>
        <taxon>Chromadorea</taxon>
        <taxon>Rhabditida</taxon>
        <taxon>Rhabditina</taxon>
        <taxon>Rhabditomorpha</taxon>
        <taxon>Strongyloidea</taxon>
        <taxon>Trichostrongylidae</taxon>
        <taxon>Trichostrongylus</taxon>
    </lineage>
</organism>
<name>A0AAN8FEM0_TRICO</name>
<proteinExistence type="predicted"/>
<gene>
    <name evidence="2" type="ORF">GCK32_015945</name>
</gene>
<evidence type="ECO:0000313" key="3">
    <source>
        <dbReference type="Proteomes" id="UP001331761"/>
    </source>
</evidence>
<sequence>MIHLEGDKLEVTAVDLENLRFLTGDRLTVINPVKAPDVHGQDILPSRHFYDDEVLMFIIVALIVFVAMNFVISIFFIVRRQQLKGLEVATMNEMLEIRKTSINAKTNRYSIENFQRKNPTKSFAEALSAVYNIPVDQKAQTPQCRPSRAALLEAMSKKVN</sequence>
<keyword evidence="1" id="KW-0812">Transmembrane</keyword>
<dbReference type="AlphaFoldDB" id="A0AAN8FEM0"/>
<protein>
    <submittedName>
        <fullName evidence="2">Uncharacterized protein</fullName>
    </submittedName>
</protein>
<evidence type="ECO:0000256" key="1">
    <source>
        <dbReference type="SAM" id="Phobius"/>
    </source>
</evidence>
<reference evidence="2 3" key="1">
    <citation type="submission" date="2019-10" db="EMBL/GenBank/DDBJ databases">
        <title>Assembly and Annotation for the nematode Trichostrongylus colubriformis.</title>
        <authorList>
            <person name="Martin J."/>
        </authorList>
    </citation>
    <scope>NUCLEOTIDE SEQUENCE [LARGE SCALE GENOMIC DNA]</scope>
    <source>
        <strain evidence="2">G859</strain>
        <tissue evidence="2">Whole worm</tissue>
    </source>
</reference>
<evidence type="ECO:0000313" key="2">
    <source>
        <dbReference type="EMBL" id="KAK5972657.1"/>
    </source>
</evidence>
<accession>A0AAN8FEM0</accession>
<keyword evidence="1" id="KW-0472">Membrane</keyword>
<comment type="caution">
    <text evidence="2">The sequence shown here is derived from an EMBL/GenBank/DDBJ whole genome shotgun (WGS) entry which is preliminary data.</text>
</comment>